<keyword evidence="1" id="KW-1133">Transmembrane helix</keyword>
<dbReference type="InterPro" id="IPR053946">
    <property type="entry name" value="YscD_ppl_3rd"/>
</dbReference>
<dbReference type="AlphaFoldDB" id="A0A6V7KDX0"/>
<dbReference type="Gene3D" id="2.60.200.20">
    <property type="match status" value="1"/>
</dbReference>
<protein>
    <submittedName>
        <fullName evidence="4">Uncharacterized protein</fullName>
    </submittedName>
</protein>
<dbReference type="Pfam" id="PF21934">
    <property type="entry name" value="Yop-YscD_ppl_3rd"/>
    <property type="match status" value="1"/>
</dbReference>
<feature type="domain" description="YscD-like Bon-like" evidence="3">
    <location>
        <begin position="200"/>
        <end position="260"/>
    </location>
</feature>
<feature type="transmembrane region" description="Helical" evidence="1">
    <location>
        <begin position="112"/>
        <end position="130"/>
    </location>
</feature>
<sequence>MENTWKIRLLGGVLHGREVLLSEGRLSIGERECDLCIPLQAASRIELAVVDGQLYANAEKVSVRVNGRRHVQHHPLPSQGVLEAAGLAMAFGPQQADLAGYCLPVRRFSSGWLLMPGMLMLIFALIFFSMEWGPSPSTEAPVDVSALLQQTGLTQLVAQWQQDGVLRVSGDCESSDTLTPLWLALQSHDIRYQDDVICADQLVRNVKDVLIQAGYIQAQVVSRGKGNVAIDADIRMGEQWAAVQPLLADIPGLRHWQIENPYDEIGNALISALIQQGLAGKVNLTETGPRFILSGVLNAQDKQTLTQLMQDMRSRYPTVALSYQDVPLSNEFSRQLPAPVTGIVHSRRGEYLVLGNGDTLSIGSRLAEGSEVVAISDSAVTFRQGRTLITLPFNF</sequence>
<dbReference type="Pfam" id="PF21937">
    <property type="entry name" value="Yop-YscD_ppl_2nd"/>
    <property type="match status" value="1"/>
</dbReference>
<dbReference type="NCBIfam" id="TIGR02500">
    <property type="entry name" value="type_III_yscD"/>
    <property type="match status" value="1"/>
</dbReference>
<feature type="domain" description="YscD-like Bon-like" evidence="2">
    <location>
        <begin position="267"/>
        <end position="319"/>
    </location>
</feature>
<keyword evidence="1" id="KW-0472">Membrane</keyword>
<gene>
    <name evidence="4" type="ORF">BBRV_LOCUS76021</name>
</gene>
<evidence type="ECO:0000256" key="1">
    <source>
        <dbReference type="SAM" id="Phobius"/>
    </source>
</evidence>
<dbReference type="InterPro" id="IPR012843">
    <property type="entry name" value="YscD"/>
</dbReference>
<dbReference type="InterPro" id="IPR053947">
    <property type="entry name" value="YscD_ppl__2nd"/>
</dbReference>
<name>A0A6V7KDX0_9HYME</name>
<evidence type="ECO:0000259" key="3">
    <source>
        <dbReference type="Pfam" id="PF21937"/>
    </source>
</evidence>
<evidence type="ECO:0000259" key="2">
    <source>
        <dbReference type="Pfam" id="PF21934"/>
    </source>
</evidence>
<reference evidence="4" key="1">
    <citation type="submission" date="2020-07" db="EMBL/GenBank/DDBJ databases">
        <authorList>
            <person name="Ferguson B K."/>
        </authorList>
    </citation>
    <scope>NUCLEOTIDE SEQUENCE</scope>
    <source>
        <strain evidence="4">L06</strain>
    </source>
</reference>
<proteinExistence type="predicted"/>
<accession>A0A6V7KDX0</accession>
<evidence type="ECO:0000313" key="4">
    <source>
        <dbReference type="EMBL" id="CAD1561964.1"/>
    </source>
</evidence>
<dbReference type="EMBL" id="CADCXW020000069">
    <property type="protein sequence ID" value="CAD1561964.1"/>
    <property type="molecule type" value="Genomic_DNA"/>
</dbReference>
<organism evidence="4">
    <name type="scientific">Bracon brevicornis</name>
    <dbReference type="NCBI Taxonomy" id="1563983"/>
    <lineage>
        <taxon>Eukaryota</taxon>
        <taxon>Metazoa</taxon>
        <taxon>Ecdysozoa</taxon>
        <taxon>Arthropoda</taxon>
        <taxon>Hexapoda</taxon>
        <taxon>Insecta</taxon>
        <taxon>Pterygota</taxon>
        <taxon>Neoptera</taxon>
        <taxon>Endopterygota</taxon>
        <taxon>Hymenoptera</taxon>
        <taxon>Apocrita</taxon>
        <taxon>Ichneumonoidea</taxon>
        <taxon>Braconidae</taxon>
        <taxon>Braconinae</taxon>
        <taxon>Bracon</taxon>
    </lineage>
</organism>
<keyword evidence="1" id="KW-0812">Transmembrane</keyword>